<evidence type="ECO:0000256" key="4">
    <source>
        <dbReference type="ARBA" id="ARBA00022989"/>
    </source>
</evidence>
<evidence type="ECO:0000256" key="1">
    <source>
        <dbReference type="ARBA" id="ARBA00004651"/>
    </source>
</evidence>
<keyword evidence="5 6" id="KW-0472">Membrane</keyword>
<dbReference type="EMBL" id="QLYR01000009">
    <property type="protein sequence ID" value="RAQ22789.1"/>
    <property type="molecule type" value="Genomic_DNA"/>
</dbReference>
<organism evidence="8 9">
    <name type="scientific">Hydrogeniiclostridium mannosilyticum</name>
    <dbReference type="NCBI Taxonomy" id="2764322"/>
    <lineage>
        <taxon>Bacteria</taxon>
        <taxon>Bacillati</taxon>
        <taxon>Bacillota</taxon>
        <taxon>Clostridia</taxon>
        <taxon>Eubacteriales</taxon>
        <taxon>Acutalibacteraceae</taxon>
        <taxon>Hydrogeniiclostridium</taxon>
    </lineage>
</organism>
<evidence type="ECO:0000256" key="2">
    <source>
        <dbReference type="ARBA" id="ARBA00022475"/>
    </source>
</evidence>
<reference evidence="8 9" key="1">
    <citation type="submission" date="2018-06" db="EMBL/GenBank/DDBJ databases">
        <title>Noncontiguous genome sequence of Ruminococcaceae bacterium ASD2818.</title>
        <authorList>
            <person name="Chaplin A.V."/>
            <person name="Sokolova S.R."/>
            <person name="Kochetkova T.O."/>
            <person name="Goltsov A.Y."/>
            <person name="Trofimov D.Y."/>
            <person name="Efimov B.A."/>
        </authorList>
    </citation>
    <scope>NUCLEOTIDE SEQUENCE [LARGE SCALE GENOMIC DNA]</scope>
    <source>
        <strain evidence="8 9">ASD2818</strain>
    </source>
</reference>
<dbReference type="PANTHER" id="PTHR43478">
    <property type="entry name" value="NA+/H+ ANTIPORTER-RELATED"/>
    <property type="match status" value="1"/>
</dbReference>
<evidence type="ECO:0000256" key="5">
    <source>
        <dbReference type="ARBA" id="ARBA00023136"/>
    </source>
</evidence>
<name>A0A328UD26_9FIRM</name>
<dbReference type="PANTHER" id="PTHR43478:SF1">
    <property type="entry name" value="NA+_H+ ANTIPORTER NHAC-LIKE C-TERMINAL DOMAIN-CONTAINING PROTEIN"/>
    <property type="match status" value="1"/>
</dbReference>
<keyword evidence="4 6" id="KW-1133">Transmembrane helix</keyword>
<evidence type="ECO:0000256" key="6">
    <source>
        <dbReference type="SAM" id="Phobius"/>
    </source>
</evidence>
<dbReference type="GO" id="GO:0005886">
    <property type="term" value="C:plasma membrane"/>
    <property type="evidence" value="ECO:0007669"/>
    <property type="project" value="UniProtKB-SubCell"/>
</dbReference>
<feature type="transmembrane region" description="Helical" evidence="6">
    <location>
        <begin position="356"/>
        <end position="378"/>
    </location>
</feature>
<gene>
    <name evidence="8" type="ORF">DPQ25_11685</name>
</gene>
<keyword evidence="3 6" id="KW-0812">Transmembrane</keyword>
<evidence type="ECO:0000313" key="8">
    <source>
        <dbReference type="EMBL" id="RAQ22789.1"/>
    </source>
</evidence>
<proteinExistence type="predicted"/>
<feature type="transmembrane region" description="Helical" evidence="6">
    <location>
        <begin position="254"/>
        <end position="273"/>
    </location>
</feature>
<protein>
    <recommendedName>
        <fullName evidence="7">Na+/H+ antiporter NhaC-like C-terminal domain-containing protein</fullName>
    </recommendedName>
</protein>
<feature type="domain" description="Na+/H+ antiporter NhaC-like C-terminal" evidence="7">
    <location>
        <begin position="176"/>
        <end position="464"/>
    </location>
</feature>
<dbReference type="Pfam" id="PF03553">
    <property type="entry name" value="Na_H_antiporter"/>
    <property type="match status" value="1"/>
</dbReference>
<accession>A0A328UD26</accession>
<feature type="transmembrane region" description="Helical" evidence="6">
    <location>
        <begin position="30"/>
        <end position="48"/>
    </location>
</feature>
<feature type="transmembrane region" description="Helical" evidence="6">
    <location>
        <begin position="390"/>
        <end position="415"/>
    </location>
</feature>
<evidence type="ECO:0000256" key="3">
    <source>
        <dbReference type="ARBA" id="ARBA00022692"/>
    </source>
</evidence>
<feature type="transmembrane region" description="Helical" evidence="6">
    <location>
        <begin position="445"/>
        <end position="465"/>
    </location>
</feature>
<feature type="transmembrane region" description="Helical" evidence="6">
    <location>
        <begin position="112"/>
        <end position="133"/>
    </location>
</feature>
<evidence type="ECO:0000313" key="9">
    <source>
        <dbReference type="Proteomes" id="UP000249377"/>
    </source>
</evidence>
<dbReference type="Proteomes" id="UP000249377">
    <property type="component" value="Unassembled WGS sequence"/>
</dbReference>
<feature type="transmembrane region" description="Helical" evidence="6">
    <location>
        <begin position="285"/>
        <end position="303"/>
    </location>
</feature>
<comment type="caution">
    <text evidence="8">The sequence shown here is derived from an EMBL/GenBank/DDBJ whole genome shotgun (WGS) entry which is preliminary data.</text>
</comment>
<dbReference type="InterPro" id="IPR018461">
    <property type="entry name" value="Na/H_Antiport_NhaC-like_C"/>
</dbReference>
<dbReference type="AlphaFoldDB" id="A0A328UD26"/>
<comment type="subcellular location">
    <subcellularLocation>
        <location evidence="1">Cell membrane</location>
        <topology evidence="1">Multi-pass membrane protein</topology>
    </subcellularLocation>
</comment>
<feature type="transmembrane region" description="Helical" evidence="6">
    <location>
        <begin position="198"/>
        <end position="217"/>
    </location>
</feature>
<sequence length="466" mass="48370">MGGILMNYGILSVIPSLLAIVLALLTKNVIIALLASLLAGNLILAGYQPMNALVGLKDAMINVFSDHSSTSIIFILLMLGGLFCLIEKSGGLSGFTTLMVEKGKLIHSKKGAALFTWLVGVLIFIDGTLSVMLTGSVSRPLAKAFRMSPEKNAWIVHSTSTPMSILIPIAAYGPYIASFIEAQGIENPTGQMVSAIGFNFYCILAVAGVALFLLFGIEFGPMKKAEQAYADATGGETTETAQTQASAGGKARHLLIPLAVMVVVTIAYILYSGGGSMTAGDAESGLIFGIVSAAVYLMVDLAISKRQKIGEGINTFLTGCGNMISIAAIMVLAYTLSGMISQLGTAGYLSSLLTRFMAPAVFSAVAFLFTCIISFSTGTSAGTIAIMMPILLPMAVSFGTPIPLIVGAIAGGAVFGDHTSPISDTTIMSCSSTGCNVVSHVKTQLPYALCFAGAALLLYLVLGFIL</sequence>
<keyword evidence="2" id="KW-1003">Cell membrane</keyword>
<feature type="transmembrane region" description="Helical" evidence="6">
    <location>
        <begin position="6"/>
        <end position="25"/>
    </location>
</feature>
<feature type="transmembrane region" description="Helical" evidence="6">
    <location>
        <begin position="68"/>
        <end position="86"/>
    </location>
</feature>
<keyword evidence="9" id="KW-1185">Reference proteome</keyword>
<feature type="transmembrane region" description="Helical" evidence="6">
    <location>
        <begin position="315"/>
        <end position="336"/>
    </location>
</feature>
<evidence type="ECO:0000259" key="7">
    <source>
        <dbReference type="Pfam" id="PF03553"/>
    </source>
</evidence>